<dbReference type="EMBL" id="OZ020109">
    <property type="protein sequence ID" value="CAK9262371.1"/>
    <property type="molecule type" value="Genomic_DNA"/>
</dbReference>
<dbReference type="Proteomes" id="UP001497444">
    <property type="component" value="Chromosome 14"/>
</dbReference>
<protein>
    <submittedName>
        <fullName evidence="2">Uncharacterized protein</fullName>
    </submittedName>
</protein>
<feature type="compositionally biased region" description="Basic and acidic residues" evidence="1">
    <location>
        <begin position="128"/>
        <end position="139"/>
    </location>
</feature>
<gene>
    <name evidence="2" type="ORF">CSSPJE1EN1_LOCUS7849</name>
</gene>
<name>A0ABP0W6G5_9BRYO</name>
<feature type="compositionally biased region" description="Polar residues" evidence="1">
    <location>
        <begin position="99"/>
        <end position="125"/>
    </location>
</feature>
<keyword evidence="3" id="KW-1185">Reference proteome</keyword>
<organism evidence="2 3">
    <name type="scientific">Sphagnum jensenii</name>
    <dbReference type="NCBI Taxonomy" id="128206"/>
    <lineage>
        <taxon>Eukaryota</taxon>
        <taxon>Viridiplantae</taxon>
        <taxon>Streptophyta</taxon>
        <taxon>Embryophyta</taxon>
        <taxon>Bryophyta</taxon>
        <taxon>Sphagnophytina</taxon>
        <taxon>Sphagnopsida</taxon>
        <taxon>Sphagnales</taxon>
        <taxon>Sphagnaceae</taxon>
        <taxon>Sphagnum</taxon>
    </lineage>
</organism>
<feature type="compositionally biased region" description="Polar residues" evidence="1">
    <location>
        <begin position="141"/>
        <end position="153"/>
    </location>
</feature>
<evidence type="ECO:0000256" key="1">
    <source>
        <dbReference type="SAM" id="MobiDB-lite"/>
    </source>
</evidence>
<accession>A0ABP0W6G5</accession>
<sequence length="153" mass="16281">MVKMNLHSESEDLQIQRLNEFFLVADRIRKAGHSARQGLGKFKKLSPNGGDARLSAPTSNENPLFTNGSFAPPTQGSREAPSMPSFPPPGNQLGKEGVSATQASETSAALSTQTECKLSGKNVQAISARRDGGEREGHPQRSPSTLVHQGISS</sequence>
<evidence type="ECO:0000313" key="3">
    <source>
        <dbReference type="Proteomes" id="UP001497444"/>
    </source>
</evidence>
<proteinExistence type="predicted"/>
<feature type="compositionally biased region" description="Polar residues" evidence="1">
    <location>
        <begin position="56"/>
        <end position="77"/>
    </location>
</feature>
<evidence type="ECO:0000313" key="2">
    <source>
        <dbReference type="EMBL" id="CAK9262371.1"/>
    </source>
</evidence>
<reference evidence="2" key="1">
    <citation type="submission" date="2024-02" db="EMBL/GenBank/DDBJ databases">
        <authorList>
            <consortium name="ELIXIR-Norway"/>
            <consortium name="Elixir Norway"/>
        </authorList>
    </citation>
    <scope>NUCLEOTIDE SEQUENCE</scope>
</reference>
<feature type="region of interest" description="Disordered" evidence="1">
    <location>
        <begin position="34"/>
        <end position="153"/>
    </location>
</feature>